<dbReference type="EMBL" id="KZ664459">
    <property type="protein sequence ID" value="PPS05432.1"/>
    <property type="molecule type" value="Genomic_DNA"/>
</dbReference>
<evidence type="ECO:0000313" key="2">
    <source>
        <dbReference type="EMBL" id="PPS05432.1"/>
    </source>
</evidence>
<proteinExistence type="predicted"/>
<dbReference type="AlphaFoldDB" id="A0A2P5XQ17"/>
<name>A0A2P5XQ17_GOSBA</name>
<gene>
    <name evidence="2" type="ORF">GOBAR_AA15222</name>
</gene>
<evidence type="ECO:0000256" key="1">
    <source>
        <dbReference type="SAM" id="MobiDB-lite"/>
    </source>
</evidence>
<evidence type="ECO:0000313" key="3">
    <source>
        <dbReference type="Proteomes" id="UP000239757"/>
    </source>
</evidence>
<protein>
    <submittedName>
        <fullName evidence="2">Uncharacterized protein</fullName>
    </submittedName>
</protein>
<reference evidence="2 3" key="1">
    <citation type="submission" date="2015-01" db="EMBL/GenBank/DDBJ databases">
        <title>Genome of allotetraploid Gossypium barbadense reveals genomic plasticity and fiber elongation in cotton evolution.</title>
        <authorList>
            <person name="Chen X."/>
            <person name="Liu X."/>
            <person name="Zhao B."/>
            <person name="Zheng H."/>
            <person name="Hu Y."/>
            <person name="Lu G."/>
            <person name="Yang C."/>
            <person name="Chen J."/>
            <person name="Shan C."/>
            <person name="Zhang L."/>
            <person name="Zhou Y."/>
            <person name="Wang L."/>
            <person name="Guo W."/>
            <person name="Bai Y."/>
            <person name="Ruan J."/>
            <person name="Shangguan X."/>
            <person name="Mao Y."/>
            <person name="Jiang J."/>
            <person name="Zhu Y."/>
            <person name="Lei J."/>
            <person name="Kang H."/>
            <person name="Chen S."/>
            <person name="He X."/>
            <person name="Wang R."/>
            <person name="Wang Y."/>
            <person name="Chen J."/>
            <person name="Wang L."/>
            <person name="Yu S."/>
            <person name="Wang B."/>
            <person name="Wei J."/>
            <person name="Song S."/>
            <person name="Lu X."/>
            <person name="Gao Z."/>
            <person name="Gu W."/>
            <person name="Deng X."/>
            <person name="Ma D."/>
            <person name="Wang S."/>
            <person name="Liang W."/>
            <person name="Fang L."/>
            <person name="Cai C."/>
            <person name="Zhu X."/>
            <person name="Zhou B."/>
            <person name="Zhang Y."/>
            <person name="Chen Z."/>
            <person name="Xu S."/>
            <person name="Zhu R."/>
            <person name="Wang S."/>
            <person name="Zhang T."/>
            <person name="Zhao G."/>
        </authorList>
    </citation>
    <scope>NUCLEOTIDE SEQUENCE [LARGE SCALE GENOMIC DNA]</scope>
    <source>
        <strain evidence="3">cv. Xinhai21</strain>
        <tissue evidence="2">Leaf</tissue>
    </source>
</reference>
<feature type="region of interest" description="Disordered" evidence="1">
    <location>
        <begin position="32"/>
        <end position="53"/>
    </location>
</feature>
<accession>A0A2P5XQ17</accession>
<sequence length="115" mass="12802">MVRSSSISGLGEVRDWRDFVFEHSRESVARAGARREATGGSLDNGIPLQEQSCESGATEGEAIDWRSRWSASCSNYRATTNLNDLGLGQTMARFSTRRLRLYDSNAVFNSEEFSN</sequence>
<organism evidence="2 3">
    <name type="scientific">Gossypium barbadense</name>
    <name type="common">Sea Island cotton</name>
    <name type="synonym">Hibiscus barbadensis</name>
    <dbReference type="NCBI Taxonomy" id="3634"/>
    <lineage>
        <taxon>Eukaryota</taxon>
        <taxon>Viridiplantae</taxon>
        <taxon>Streptophyta</taxon>
        <taxon>Embryophyta</taxon>
        <taxon>Tracheophyta</taxon>
        <taxon>Spermatophyta</taxon>
        <taxon>Magnoliopsida</taxon>
        <taxon>eudicotyledons</taxon>
        <taxon>Gunneridae</taxon>
        <taxon>Pentapetalae</taxon>
        <taxon>rosids</taxon>
        <taxon>malvids</taxon>
        <taxon>Malvales</taxon>
        <taxon>Malvaceae</taxon>
        <taxon>Malvoideae</taxon>
        <taxon>Gossypium</taxon>
    </lineage>
</organism>
<dbReference type="Proteomes" id="UP000239757">
    <property type="component" value="Unassembled WGS sequence"/>
</dbReference>